<dbReference type="KEGG" id="cmv:CMUST_09840"/>
<dbReference type="RefSeq" id="WP_047262339.1">
    <property type="nucleotide sequence ID" value="NZ_CP011542.1"/>
</dbReference>
<evidence type="ECO:0000313" key="2">
    <source>
        <dbReference type="Proteomes" id="UP000035199"/>
    </source>
</evidence>
<organism evidence="1 2">
    <name type="scientific">Corynebacterium mustelae</name>
    <dbReference type="NCBI Taxonomy" id="571915"/>
    <lineage>
        <taxon>Bacteria</taxon>
        <taxon>Bacillati</taxon>
        <taxon>Actinomycetota</taxon>
        <taxon>Actinomycetes</taxon>
        <taxon>Mycobacteriales</taxon>
        <taxon>Corynebacteriaceae</taxon>
        <taxon>Corynebacterium</taxon>
    </lineage>
</organism>
<dbReference type="EMBL" id="CP011542">
    <property type="protein sequence ID" value="AKK06284.1"/>
    <property type="molecule type" value="Genomic_DNA"/>
</dbReference>
<sequence length="768" mass="84497">MTTPNPHLDTATSIFTQLGWGEIPLELTPTHTIGTATQQQQAREGLESGPFRSYSLDQNFSVCTTIHVDVDDVRLALFALRLGMPLMRVAELLSDMKIHSPLPLDAVREILRGYGPDFLNKLVRFACDPSLRSGTHEESRLGCFVVDWVLHGLVSPPESGEFYKDWALFAANVLNPSGLPEKFHIARNLPHLDLVLPQFVEFFHAALRHGVPATSPFGYLLPGAVKHGVLSREQAIDMCFRALSSAVRPGNRKRWAQLLVQDFQLSPAHMLPHLDQIVPLVATVEEPMITLFALPLLPVVDSDRPADLAVPALCARSRKTLVAVLQALALRTDDRSGYAEQLRELAESRDAKVAALAKDLVGHAPEHPQPVVPLWSPTPPTWTTPRFEPGPATVDGIVANLKAATQDCLAVEKVLAQLVELSLSDVAAAKRAVSGVSARDFPVLNRWTKGSLCAPDSTNGADHAAAIVRDLGTIPCALSRPTWVDFRIDPADLLTRLELFQQHNIPARVADFQRALLRLDVTRIPGDWARRCAALTVPVLFDDNTPAPITLAEFLANYPAQPVAEPSGVGRESLRFTLITKEKLPLLPEVFPLMPHAVLDNLQGFNEDHERMLKTAWWLAHQPAPLDSAQLINLLLCIPEKESVAAAIVQAIQGAWSRGLIHPNVARLDHLKEGNIHHSVPAEVTRLKELVELGMLSVVWDIFDQRLGQAALYPLHPNLILTVDAVDEYLPHVPNEARILPGLHALAARKGNAKAVRRAREVVEKHKL</sequence>
<dbReference type="OrthoDB" id="7065495at2"/>
<dbReference type="Proteomes" id="UP000035199">
    <property type="component" value="Chromosome"/>
</dbReference>
<evidence type="ECO:0000313" key="1">
    <source>
        <dbReference type="EMBL" id="AKK06284.1"/>
    </source>
</evidence>
<protein>
    <submittedName>
        <fullName evidence="1">Uncharacterized protein</fullName>
    </submittedName>
</protein>
<name>A0A0G3GYP5_9CORY</name>
<gene>
    <name evidence="1" type="ORF">CMUST_09840</name>
</gene>
<accession>A0A0G3GYP5</accession>
<dbReference type="AlphaFoldDB" id="A0A0G3GYP5"/>
<reference evidence="2" key="2">
    <citation type="submission" date="2015-05" db="EMBL/GenBank/DDBJ databases">
        <title>Complete genome sequence of Corynebacterium mustelae DSM 45274, isolated from various tissues of a male ferret with lethal sepsis.</title>
        <authorList>
            <person name="Ruckert C."/>
            <person name="Albersmeier A."/>
            <person name="Winkler A."/>
            <person name="Tauch A."/>
        </authorList>
    </citation>
    <scope>NUCLEOTIDE SEQUENCE [LARGE SCALE GENOMIC DNA]</scope>
    <source>
        <strain evidence="2">DSM 45274</strain>
    </source>
</reference>
<dbReference type="PATRIC" id="fig|571915.4.peg.2085"/>
<dbReference type="STRING" id="571915.CMUST_09840"/>
<proteinExistence type="predicted"/>
<keyword evidence="2" id="KW-1185">Reference proteome</keyword>
<reference evidence="1 2" key="1">
    <citation type="journal article" date="2015" name="Genome Announc.">
        <title>Complete Genome Sequence of the Type Strain Corynebacterium mustelae DSM 45274, Isolated from Various Tissues of a Male Ferret with Lethal Sepsis.</title>
        <authorList>
            <person name="Ruckert C."/>
            <person name="Eimer J."/>
            <person name="Winkler A."/>
            <person name="Tauch A."/>
        </authorList>
    </citation>
    <scope>NUCLEOTIDE SEQUENCE [LARGE SCALE GENOMIC DNA]</scope>
    <source>
        <strain evidence="1 2">DSM 45274</strain>
    </source>
</reference>